<dbReference type="OrthoDB" id="9815782at2"/>
<name>A0A502CWV1_9MICO</name>
<feature type="region of interest" description="Disordered" evidence="8">
    <location>
        <begin position="1"/>
        <end position="29"/>
    </location>
</feature>
<accession>A0A502CWV1</accession>
<feature type="active site" evidence="6">
    <location>
        <position position="134"/>
    </location>
</feature>
<evidence type="ECO:0000256" key="5">
    <source>
        <dbReference type="ARBA" id="ARBA00022801"/>
    </source>
</evidence>
<dbReference type="PRINTS" id="PR00727">
    <property type="entry name" value="LEADERPTASE"/>
</dbReference>
<dbReference type="InterPro" id="IPR000223">
    <property type="entry name" value="Pept_S26A_signal_pept_1"/>
</dbReference>
<proteinExistence type="inferred from homology"/>
<comment type="caution">
    <text evidence="10">The sequence shown here is derived from an EMBL/GenBank/DDBJ whole genome shotgun (WGS) entry which is preliminary data.</text>
</comment>
<keyword evidence="11" id="KW-1185">Reference proteome</keyword>
<dbReference type="EC" id="3.4.21.89" evidence="4 7"/>
<dbReference type="GO" id="GO:0006465">
    <property type="term" value="P:signal peptide processing"/>
    <property type="evidence" value="ECO:0007669"/>
    <property type="project" value="InterPro"/>
</dbReference>
<evidence type="ECO:0000256" key="2">
    <source>
        <dbReference type="ARBA" id="ARBA00004401"/>
    </source>
</evidence>
<protein>
    <recommendedName>
        <fullName evidence="4 7">Signal peptidase I</fullName>
        <ecNumber evidence="4 7">3.4.21.89</ecNumber>
    </recommendedName>
</protein>
<dbReference type="InterPro" id="IPR019533">
    <property type="entry name" value="Peptidase_S26"/>
</dbReference>
<dbReference type="PROSITE" id="PS00761">
    <property type="entry name" value="SPASE_I_3"/>
    <property type="match status" value="1"/>
</dbReference>
<dbReference type="Gene3D" id="2.10.109.10">
    <property type="entry name" value="Umud Fragment, subunit A"/>
    <property type="match status" value="1"/>
</dbReference>
<feature type="domain" description="Peptidase S26" evidence="9">
    <location>
        <begin position="34"/>
        <end position="224"/>
    </location>
</feature>
<comment type="catalytic activity">
    <reaction evidence="1 7">
        <text>Cleavage of hydrophobic, N-terminal signal or leader sequences from secreted and periplasmic proteins.</text>
        <dbReference type="EC" id="3.4.21.89"/>
    </reaction>
</comment>
<dbReference type="CDD" id="cd06530">
    <property type="entry name" value="S26_SPase_I"/>
    <property type="match status" value="1"/>
</dbReference>
<evidence type="ECO:0000256" key="3">
    <source>
        <dbReference type="ARBA" id="ARBA00009370"/>
    </source>
</evidence>
<dbReference type="GO" id="GO:0009003">
    <property type="term" value="F:signal peptidase activity"/>
    <property type="evidence" value="ECO:0007669"/>
    <property type="project" value="UniProtKB-EC"/>
</dbReference>
<dbReference type="Proteomes" id="UP000317722">
    <property type="component" value="Unassembled WGS sequence"/>
</dbReference>
<keyword evidence="5 7" id="KW-0378">Hydrolase</keyword>
<dbReference type="RefSeq" id="WP_140741568.1">
    <property type="nucleotide sequence ID" value="NZ_RCZM01000004.1"/>
</dbReference>
<keyword evidence="7" id="KW-0645">Protease</keyword>
<dbReference type="PANTHER" id="PTHR43390">
    <property type="entry name" value="SIGNAL PEPTIDASE I"/>
    <property type="match status" value="1"/>
</dbReference>
<keyword evidence="7" id="KW-0812">Transmembrane</keyword>
<evidence type="ECO:0000256" key="6">
    <source>
        <dbReference type="PIRSR" id="PIRSR600223-1"/>
    </source>
</evidence>
<sequence length="247" mass="25852">MNPGPESPQQDPAAAPVKTDAAAASERPRGGPSWLLLAGVSLLVMMLVRGFLVQSFYVPSGSMEPTIEPGDRILVNKLISGESLRRGDVVVFDGTTSFAAAELEPHQDDGLIGRALGGAASLVGVNLGEQDFVKRVIGLPGDKVVCCDAQSRLTVNGTPVSEPYLLPGDKPSELTFDITVPAGRVWVMGDHRSDSADSRSHLGDPGGGTVRLSDVIGRASATYWPLSRVGGFDTPEALADIPRVGEP</sequence>
<comment type="similarity">
    <text evidence="3 7">Belongs to the peptidase S26 family.</text>
</comment>
<reference evidence="10 11" key="1">
    <citation type="journal article" date="2019" name="Environ. Microbiol.">
        <title>Species interactions and distinct microbial communities in high Arctic permafrost affected cryosols are associated with the CH4 and CO2 gas fluxes.</title>
        <authorList>
            <person name="Altshuler I."/>
            <person name="Hamel J."/>
            <person name="Turney S."/>
            <person name="Magnuson E."/>
            <person name="Levesque R."/>
            <person name="Greer C."/>
            <person name="Whyte L.G."/>
        </authorList>
    </citation>
    <scope>NUCLEOTIDE SEQUENCE [LARGE SCALE GENOMIC DNA]</scope>
    <source>
        <strain evidence="10 11">S9.3A</strain>
    </source>
</reference>
<feature type="transmembrane region" description="Helical" evidence="7">
    <location>
        <begin position="34"/>
        <end position="53"/>
    </location>
</feature>
<evidence type="ECO:0000256" key="4">
    <source>
        <dbReference type="ARBA" id="ARBA00013208"/>
    </source>
</evidence>
<keyword evidence="7" id="KW-1133">Transmembrane helix</keyword>
<dbReference type="Pfam" id="PF10502">
    <property type="entry name" value="Peptidase_S26"/>
    <property type="match status" value="1"/>
</dbReference>
<dbReference type="GO" id="GO:0005886">
    <property type="term" value="C:plasma membrane"/>
    <property type="evidence" value="ECO:0007669"/>
    <property type="project" value="UniProtKB-SubCell"/>
</dbReference>
<dbReference type="SUPFAM" id="SSF51306">
    <property type="entry name" value="LexA/Signal peptidase"/>
    <property type="match status" value="1"/>
</dbReference>
<dbReference type="NCBIfam" id="TIGR02227">
    <property type="entry name" value="sigpep_I_bact"/>
    <property type="match status" value="1"/>
</dbReference>
<dbReference type="InterPro" id="IPR019758">
    <property type="entry name" value="Pept_S26A_signal_pept_1_CS"/>
</dbReference>
<keyword evidence="7" id="KW-0472">Membrane</keyword>
<feature type="compositionally biased region" description="Low complexity" evidence="8">
    <location>
        <begin position="13"/>
        <end position="24"/>
    </location>
</feature>
<evidence type="ECO:0000259" key="9">
    <source>
        <dbReference type="Pfam" id="PF10502"/>
    </source>
</evidence>
<gene>
    <name evidence="10" type="primary">lepB</name>
    <name evidence="10" type="ORF">EAH86_13500</name>
</gene>
<evidence type="ECO:0000256" key="8">
    <source>
        <dbReference type="SAM" id="MobiDB-lite"/>
    </source>
</evidence>
<evidence type="ECO:0000256" key="1">
    <source>
        <dbReference type="ARBA" id="ARBA00000677"/>
    </source>
</evidence>
<evidence type="ECO:0000256" key="7">
    <source>
        <dbReference type="RuleBase" id="RU362042"/>
    </source>
</evidence>
<dbReference type="EMBL" id="RCZM01000004">
    <property type="protein sequence ID" value="TPG16221.1"/>
    <property type="molecule type" value="Genomic_DNA"/>
</dbReference>
<dbReference type="GO" id="GO:0004252">
    <property type="term" value="F:serine-type endopeptidase activity"/>
    <property type="evidence" value="ECO:0007669"/>
    <property type="project" value="InterPro"/>
</dbReference>
<feature type="active site" evidence="6">
    <location>
        <position position="62"/>
    </location>
</feature>
<evidence type="ECO:0000313" key="10">
    <source>
        <dbReference type="EMBL" id="TPG16221.1"/>
    </source>
</evidence>
<evidence type="ECO:0000313" key="11">
    <source>
        <dbReference type="Proteomes" id="UP000317722"/>
    </source>
</evidence>
<dbReference type="PANTHER" id="PTHR43390:SF1">
    <property type="entry name" value="CHLOROPLAST PROCESSING PEPTIDASE"/>
    <property type="match status" value="1"/>
</dbReference>
<dbReference type="AlphaFoldDB" id="A0A502CWV1"/>
<organism evidence="10 11">
    <name type="scientific">Pedococcus bigeumensis</name>
    <dbReference type="NCBI Taxonomy" id="433644"/>
    <lineage>
        <taxon>Bacteria</taxon>
        <taxon>Bacillati</taxon>
        <taxon>Actinomycetota</taxon>
        <taxon>Actinomycetes</taxon>
        <taxon>Micrococcales</taxon>
        <taxon>Intrasporangiaceae</taxon>
        <taxon>Pedococcus</taxon>
    </lineage>
</organism>
<comment type="subcellular location">
    <subcellularLocation>
        <location evidence="2">Cell membrane</location>
        <topology evidence="2">Single-pass type II membrane protein</topology>
    </subcellularLocation>
    <subcellularLocation>
        <location evidence="7">Membrane</location>
        <topology evidence="7">Single-pass type II membrane protein</topology>
    </subcellularLocation>
</comment>
<dbReference type="InterPro" id="IPR036286">
    <property type="entry name" value="LexA/Signal_pep-like_sf"/>
</dbReference>